<dbReference type="InterPro" id="IPR050834">
    <property type="entry name" value="Glycosyltransf_2"/>
</dbReference>
<organism evidence="2 3">
    <name type="scientific">Pseudoprevotella muciniphila</name>
    <dbReference type="NCBI Taxonomy" id="2133944"/>
    <lineage>
        <taxon>Bacteria</taxon>
        <taxon>Pseudomonadati</taxon>
        <taxon>Bacteroidota</taxon>
        <taxon>Bacteroidia</taxon>
        <taxon>Bacteroidales</taxon>
        <taxon>Prevotellaceae</taxon>
        <taxon>Pseudoprevotella</taxon>
    </lineage>
</organism>
<feature type="domain" description="Glycosyltransferase 2-like" evidence="1">
    <location>
        <begin position="20"/>
        <end position="179"/>
    </location>
</feature>
<evidence type="ECO:0000313" key="3">
    <source>
        <dbReference type="Proteomes" id="UP000249375"/>
    </source>
</evidence>
<dbReference type="InterPro" id="IPR001173">
    <property type="entry name" value="Glyco_trans_2-like"/>
</dbReference>
<name>A0A5P8E6V4_9BACT</name>
<proteinExistence type="predicted"/>
<keyword evidence="2" id="KW-0808">Transferase</keyword>
<dbReference type="PANTHER" id="PTHR43685:SF2">
    <property type="entry name" value="GLYCOSYLTRANSFERASE 2-LIKE DOMAIN-CONTAINING PROTEIN"/>
    <property type="match status" value="1"/>
</dbReference>
<evidence type="ECO:0000259" key="1">
    <source>
        <dbReference type="Pfam" id="PF00535"/>
    </source>
</evidence>
<dbReference type="EMBL" id="CP033459">
    <property type="protein sequence ID" value="QFQ12666.1"/>
    <property type="molecule type" value="Genomic_DNA"/>
</dbReference>
<reference evidence="2 3" key="1">
    <citation type="submission" date="2018-11" db="EMBL/GenBank/DDBJ databases">
        <authorList>
            <person name="Na S.W."/>
            <person name="Baik M."/>
        </authorList>
    </citation>
    <scope>NUCLEOTIDE SEQUENCE [LARGE SCALE GENOMIC DNA]</scope>
    <source>
        <strain evidence="2 3">E39</strain>
    </source>
</reference>
<dbReference type="Gene3D" id="3.90.550.10">
    <property type="entry name" value="Spore Coat Polysaccharide Biosynthesis Protein SpsA, Chain A"/>
    <property type="match status" value="1"/>
</dbReference>
<dbReference type="GO" id="GO:0016740">
    <property type="term" value="F:transferase activity"/>
    <property type="evidence" value="ECO:0007669"/>
    <property type="project" value="UniProtKB-KW"/>
</dbReference>
<dbReference type="SUPFAM" id="SSF53448">
    <property type="entry name" value="Nucleotide-diphospho-sugar transferases"/>
    <property type="match status" value="1"/>
</dbReference>
<protein>
    <submittedName>
        <fullName evidence="2">Glycosyltransferase</fullName>
    </submittedName>
</protein>
<keyword evidence="3" id="KW-1185">Reference proteome</keyword>
<gene>
    <name evidence="2" type="ORF">C7Y71_006340</name>
</gene>
<dbReference type="AlphaFoldDB" id="A0A5P8E6V4"/>
<dbReference type="Proteomes" id="UP000249375">
    <property type="component" value="Chromosome"/>
</dbReference>
<dbReference type="InterPro" id="IPR029044">
    <property type="entry name" value="Nucleotide-diphossugar_trans"/>
</dbReference>
<sequence>MDTQPPSDSASQKNTVKFTIATVTYNAGALIAKTIESIERQDYPHVEHLIIDGNSSDNTLEQVHHYQERNSIADVKHEVNCLSEPDEGIYDAMNKAIDLATGDYILFLNAGDTLISDTTLSDIQRSIADEESLPAVLYGNTDIVDRDGNFIRHRRLQPPEILTWRSFRYGMLVCHQAFLARTDLAKANIYNLKYRFSADFDWCIRIMKEGQKRREKLFNTRLVIANFLNEGATKVNHKASLKERFRIMQKHYGLVATSALHSWFALRTFIKK</sequence>
<dbReference type="Pfam" id="PF00535">
    <property type="entry name" value="Glycos_transf_2"/>
    <property type="match status" value="1"/>
</dbReference>
<accession>A0A5P8E6V4</accession>
<dbReference type="KEGG" id="alq:C7Y71_006340"/>
<dbReference type="OrthoDB" id="9788101at2"/>
<evidence type="ECO:0000313" key="2">
    <source>
        <dbReference type="EMBL" id="QFQ12666.1"/>
    </source>
</evidence>
<dbReference type="PANTHER" id="PTHR43685">
    <property type="entry name" value="GLYCOSYLTRANSFERASE"/>
    <property type="match status" value="1"/>
</dbReference>
<dbReference type="CDD" id="cd06433">
    <property type="entry name" value="GT_2_WfgS_like"/>
    <property type="match status" value="1"/>
</dbReference>
<dbReference type="RefSeq" id="WP_111899022.1">
    <property type="nucleotide sequence ID" value="NZ_CP033459.1"/>
</dbReference>